<name>A0A7I8VSB9_9ANNE</name>
<evidence type="ECO:0000256" key="14">
    <source>
        <dbReference type="ARBA" id="ARBA00042194"/>
    </source>
</evidence>
<dbReference type="SUPFAM" id="SSF64356">
    <property type="entry name" value="SNARE-like"/>
    <property type="match status" value="1"/>
</dbReference>
<dbReference type="AlphaFoldDB" id="A0A7I8VSB9"/>
<evidence type="ECO:0000256" key="15">
    <source>
        <dbReference type="PROSITE-ProRule" id="PRU00290"/>
    </source>
</evidence>
<dbReference type="InterPro" id="IPR042855">
    <property type="entry name" value="V_SNARE_CC"/>
</dbReference>
<keyword evidence="4 17" id="KW-0812">Transmembrane</keyword>
<evidence type="ECO:0000256" key="7">
    <source>
        <dbReference type="ARBA" id="ARBA00023136"/>
    </source>
</evidence>
<feature type="domain" description="Longin" evidence="18">
    <location>
        <begin position="7"/>
        <end position="110"/>
    </location>
</feature>
<evidence type="ECO:0000256" key="11">
    <source>
        <dbReference type="ARBA" id="ARBA00037863"/>
    </source>
</evidence>
<dbReference type="InterPro" id="IPR011012">
    <property type="entry name" value="Longin-like_dom_sf"/>
</dbReference>
<protein>
    <recommendedName>
        <fullName evidence="13">Vesicle-associated membrane protein 7</fullName>
    </recommendedName>
    <alternativeName>
        <fullName evidence="14">Synaptobrevin-like protein 1</fullName>
    </alternativeName>
</protein>
<dbReference type="Proteomes" id="UP000549394">
    <property type="component" value="Unassembled WGS sequence"/>
</dbReference>
<dbReference type="GO" id="GO:0005484">
    <property type="term" value="F:SNAP receptor activity"/>
    <property type="evidence" value="ECO:0007669"/>
    <property type="project" value="TreeGrafter"/>
</dbReference>
<keyword evidence="7 17" id="KW-0472">Membrane</keyword>
<dbReference type="PANTHER" id="PTHR21136">
    <property type="entry name" value="SNARE PROTEINS"/>
    <property type="match status" value="1"/>
</dbReference>
<dbReference type="GO" id="GO:0006906">
    <property type="term" value="P:vesicle fusion"/>
    <property type="evidence" value="ECO:0007669"/>
    <property type="project" value="TreeGrafter"/>
</dbReference>
<dbReference type="Pfam" id="PF13774">
    <property type="entry name" value="Longin"/>
    <property type="match status" value="1"/>
</dbReference>
<evidence type="ECO:0000256" key="13">
    <source>
        <dbReference type="ARBA" id="ARBA00039269"/>
    </source>
</evidence>
<evidence type="ECO:0000256" key="8">
    <source>
        <dbReference type="ARBA" id="ARBA00037801"/>
    </source>
</evidence>
<evidence type="ECO:0000256" key="4">
    <source>
        <dbReference type="ARBA" id="ARBA00022692"/>
    </source>
</evidence>
<dbReference type="CDD" id="cd14824">
    <property type="entry name" value="Longin"/>
    <property type="match status" value="1"/>
</dbReference>
<dbReference type="FunFam" id="3.30.450.50:FF:000015">
    <property type="entry name" value="Synaptobrevin 2 isoform 1"/>
    <property type="match status" value="1"/>
</dbReference>
<comment type="similarity">
    <text evidence="2">Belongs to the synaptobrevin family.</text>
</comment>
<organism evidence="20 21">
    <name type="scientific">Dimorphilus gyrociliatus</name>
    <dbReference type="NCBI Taxonomy" id="2664684"/>
    <lineage>
        <taxon>Eukaryota</taxon>
        <taxon>Metazoa</taxon>
        <taxon>Spiralia</taxon>
        <taxon>Lophotrochozoa</taxon>
        <taxon>Annelida</taxon>
        <taxon>Polychaeta</taxon>
        <taxon>Polychaeta incertae sedis</taxon>
        <taxon>Dinophilidae</taxon>
        <taxon>Dimorphilus</taxon>
    </lineage>
</organism>
<dbReference type="GO" id="GO:0031902">
    <property type="term" value="C:late endosome membrane"/>
    <property type="evidence" value="ECO:0007669"/>
    <property type="project" value="UniProtKB-SubCell"/>
</dbReference>
<evidence type="ECO:0000256" key="3">
    <source>
        <dbReference type="ARBA" id="ARBA00022448"/>
    </source>
</evidence>
<evidence type="ECO:0000256" key="5">
    <source>
        <dbReference type="ARBA" id="ARBA00022927"/>
    </source>
</evidence>
<dbReference type="SUPFAM" id="SSF58038">
    <property type="entry name" value="SNARE fusion complex"/>
    <property type="match status" value="1"/>
</dbReference>
<evidence type="ECO:0000256" key="6">
    <source>
        <dbReference type="ARBA" id="ARBA00022989"/>
    </source>
</evidence>
<evidence type="ECO:0000256" key="17">
    <source>
        <dbReference type="SAM" id="Phobius"/>
    </source>
</evidence>
<dbReference type="FunFam" id="1.20.5.110:FF:000004">
    <property type="entry name" value="Vesicle-associated membrane protein 7"/>
    <property type="match status" value="1"/>
</dbReference>
<feature type="coiled-coil region" evidence="16">
    <location>
        <begin position="124"/>
        <end position="169"/>
    </location>
</feature>
<evidence type="ECO:0000256" key="9">
    <source>
        <dbReference type="ARBA" id="ARBA00037803"/>
    </source>
</evidence>
<dbReference type="GO" id="GO:0030658">
    <property type="term" value="C:transport vesicle membrane"/>
    <property type="evidence" value="ECO:0007669"/>
    <property type="project" value="UniProtKB-SubCell"/>
</dbReference>
<evidence type="ECO:0000256" key="16">
    <source>
        <dbReference type="SAM" id="Coils"/>
    </source>
</evidence>
<dbReference type="GO" id="GO:0005794">
    <property type="term" value="C:Golgi apparatus"/>
    <property type="evidence" value="ECO:0007669"/>
    <property type="project" value="UniProtKB-SubCell"/>
</dbReference>
<dbReference type="PANTHER" id="PTHR21136:SF179">
    <property type="entry name" value="VESICLE ASSOCIATED MEMBRANE PROTEIN 7-RELATED"/>
    <property type="match status" value="1"/>
</dbReference>
<comment type="subcellular location">
    <subcellularLocation>
        <location evidence="12">Cytoplasmic vesicle</location>
        <location evidence="12">Phagosome membrane</location>
        <topology evidence="12">Single-pass type IV membrane protein</topology>
    </subcellularLocation>
    <subcellularLocation>
        <location evidence="9">Cytoplasmic vesicle</location>
        <location evidence="9">Secretory vesicle membrane</location>
        <topology evidence="9">Single-pass type IV membrane protein</topology>
    </subcellularLocation>
    <subcellularLocation>
        <location evidence="1">Endoplasmic reticulum membrane</location>
        <topology evidence="1">Single-pass type IV membrane protein</topology>
    </subcellularLocation>
    <subcellularLocation>
        <location evidence="8">Golgi apparatus</location>
        <location evidence="8">trans-Golgi network membrane</location>
        <topology evidence="8">Single-pass type IV membrane protein</topology>
    </subcellularLocation>
    <subcellularLocation>
        <location evidence="10">Late endosome membrane</location>
        <topology evidence="10">Single-pass type IV membrane protein</topology>
    </subcellularLocation>
    <subcellularLocation>
        <location evidence="11">Lysosome membrane</location>
        <topology evidence="11">Single-pass type IV membrane protein</topology>
    </subcellularLocation>
</comment>
<feature type="domain" description="V-SNARE coiled-coil homology" evidence="19">
    <location>
        <begin position="130"/>
        <end position="190"/>
    </location>
</feature>
<keyword evidence="5" id="KW-0653">Protein transport</keyword>
<dbReference type="Pfam" id="PF00957">
    <property type="entry name" value="Synaptobrevin"/>
    <property type="match status" value="1"/>
</dbReference>
<keyword evidence="15 16" id="KW-0175">Coiled coil</keyword>
<dbReference type="GO" id="GO:0005765">
    <property type="term" value="C:lysosomal membrane"/>
    <property type="evidence" value="ECO:0007669"/>
    <property type="project" value="UniProtKB-SubCell"/>
</dbReference>
<keyword evidence="6 17" id="KW-1133">Transmembrane helix</keyword>
<dbReference type="InterPro" id="IPR051097">
    <property type="entry name" value="Synaptobrevin-like_transport"/>
</dbReference>
<evidence type="ECO:0000256" key="12">
    <source>
        <dbReference type="ARBA" id="ARBA00037875"/>
    </source>
</evidence>
<dbReference type="PROSITE" id="PS50859">
    <property type="entry name" value="LONGIN"/>
    <property type="match status" value="1"/>
</dbReference>
<dbReference type="Gene3D" id="3.30.450.50">
    <property type="entry name" value="Longin domain"/>
    <property type="match status" value="1"/>
</dbReference>
<evidence type="ECO:0000256" key="10">
    <source>
        <dbReference type="ARBA" id="ARBA00037845"/>
    </source>
</evidence>
<dbReference type="GO" id="GO:0030670">
    <property type="term" value="C:phagocytic vesicle membrane"/>
    <property type="evidence" value="ECO:0007669"/>
    <property type="project" value="UniProtKB-SubCell"/>
</dbReference>
<gene>
    <name evidence="20" type="ORF">DGYR_LOCUS7484</name>
</gene>
<dbReference type="PRINTS" id="PR00219">
    <property type="entry name" value="SYNAPTOBREVN"/>
</dbReference>
<dbReference type="PROSITE" id="PS50892">
    <property type="entry name" value="V_SNARE"/>
    <property type="match status" value="1"/>
</dbReference>
<evidence type="ECO:0000259" key="18">
    <source>
        <dbReference type="PROSITE" id="PS50859"/>
    </source>
</evidence>
<evidence type="ECO:0000259" key="19">
    <source>
        <dbReference type="PROSITE" id="PS50892"/>
    </source>
</evidence>
<keyword evidence="21" id="KW-1185">Reference proteome</keyword>
<dbReference type="GO" id="GO:0005789">
    <property type="term" value="C:endoplasmic reticulum membrane"/>
    <property type="evidence" value="ECO:0007669"/>
    <property type="project" value="UniProtKB-SubCell"/>
</dbReference>
<sequence length="226" mass="25721">MPILYSVISRGSTILAQYAGYSGNFTDVTQQVLTRISPDSDRMTYSHGEYLFHYVCDKGIVYLCITDNAFERSKAFNFLQYIKKKFEVQYGDRAKTALPFAMNTDFSQTLKSQMRHVSAGGSPRNDYSEKLIKARSEVDELKGSLVRNIDDLAQRGEKLELLIDRTEELNTSSMTFKTKSRNLARSLWWKNVKLTIIIVVISVVILYIIVSIACGGLGWQKCVKKK</sequence>
<dbReference type="InterPro" id="IPR010908">
    <property type="entry name" value="Longin_dom"/>
</dbReference>
<evidence type="ECO:0000313" key="21">
    <source>
        <dbReference type="Proteomes" id="UP000549394"/>
    </source>
</evidence>
<feature type="transmembrane region" description="Helical" evidence="17">
    <location>
        <begin position="194"/>
        <end position="219"/>
    </location>
</feature>
<keyword evidence="3" id="KW-0813">Transport</keyword>
<dbReference type="GO" id="GO:0000149">
    <property type="term" value="F:SNARE binding"/>
    <property type="evidence" value="ECO:0007669"/>
    <property type="project" value="TreeGrafter"/>
</dbReference>
<dbReference type="GO" id="GO:0031201">
    <property type="term" value="C:SNARE complex"/>
    <property type="evidence" value="ECO:0007669"/>
    <property type="project" value="TreeGrafter"/>
</dbReference>
<dbReference type="OrthoDB" id="248747at2759"/>
<dbReference type="Gene3D" id="1.20.5.110">
    <property type="match status" value="1"/>
</dbReference>
<evidence type="ECO:0000256" key="2">
    <source>
        <dbReference type="ARBA" id="ARBA00008025"/>
    </source>
</evidence>
<evidence type="ECO:0000313" key="20">
    <source>
        <dbReference type="EMBL" id="CAD5119209.1"/>
    </source>
</evidence>
<accession>A0A7I8VSB9</accession>
<comment type="caution">
    <text evidence="20">The sequence shown here is derived from an EMBL/GenBank/DDBJ whole genome shotgun (WGS) entry which is preliminary data.</text>
</comment>
<proteinExistence type="inferred from homology"/>
<dbReference type="GO" id="GO:0006887">
    <property type="term" value="P:exocytosis"/>
    <property type="evidence" value="ECO:0007669"/>
    <property type="project" value="TreeGrafter"/>
</dbReference>
<dbReference type="GO" id="GO:0015031">
    <property type="term" value="P:protein transport"/>
    <property type="evidence" value="ECO:0007669"/>
    <property type="project" value="UniProtKB-KW"/>
</dbReference>
<reference evidence="20 21" key="1">
    <citation type="submission" date="2020-08" db="EMBL/GenBank/DDBJ databases">
        <authorList>
            <person name="Hejnol A."/>
        </authorList>
    </citation>
    <scope>NUCLEOTIDE SEQUENCE [LARGE SCALE GENOMIC DNA]</scope>
</reference>
<evidence type="ECO:0000256" key="1">
    <source>
        <dbReference type="ARBA" id="ARBA00004163"/>
    </source>
</evidence>
<dbReference type="InterPro" id="IPR001388">
    <property type="entry name" value="Synaptobrevin-like"/>
</dbReference>
<dbReference type="EMBL" id="CAJFCJ010000009">
    <property type="protein sequence ID" value="CAD5119209.1"/>
    <property type="molecule type" value="Genomic_DNA"/>
</dbReference>
<dbReference type="SMART" id="SM01270">
    <property type="entry name" value="Longin"/>
    <property type="match status" value="1"/>
</dbReference>